<keyword evidence="3 5" id="KW-0732">Signal</keyword>
<dbReference type="EMBL" id="FJ752487">
    <property type="protein sequence ID" value="ACR78509.1"/>
    <property type="molecule type" value="mRNA"/>
</dbReference>
<dbReference type="GO" id="GO:0005576">
    <property type="term" value="C:extracellular region"/>
    <property type="evidence" value="ECO:0007669"/>
    <property type="project" value="UniProtKB-SubCell"/>
</dbReference>
<accession>F8J2G9</accession>
<dbReference type="InterPro" id="IPR054131">
    <property type="entry name" value="Toxin_cobra-type"/>
</dbReference>
<feature type="chain" id="PRO_5003373086" evidence="5">
    <location>
        <begin position="22"/>
        <end position="88"/>
    </location>
</feature>
<dbReference type="InterPro" id="IPR018354">
    <property type="entry name" value="Snake_toxin_con_site"/>
</dbReference>
<evidence type="ECO:0000256" key="3">
    <source>
        <dbReference type="ARBA" id="ARBA00022729"/>
    </source>
</evidence>
<evidence type="ECO:0000313" key="6">
    <source>
        <dbReference type="EMBL" id="ACR78509.1"/>
    </source>
</evidence>
<dbReference type="CDD" id="cd00206">
    <property type="entry name" value="TFP_snake_toxin"/>
    <property type="match status" value="1"/>
</dbReference>
<dbReference type="InterPro" id="IPR045860">
    <property type="entry name" value="Snake_toxin-like_sf"/>
</dbReference>
<keyword evidence="6" id="KW-0800">Toxin</keyword>
<dbReference type="Gene3D" id="2.10.60.10">
    <property type="entry name" value="CD59"/>
    <property type="match status" value="1"/>
</dbReference>
<dbReference type="GO" id="GO:0090729">
    <property type="term" value="F:toxin activity"/>
    <property type="evidence" value="ECO:0007669"/>
    <property type="project" value="InterPro"/>
</dbReference>
<sequence length="88" mass="9794">MKTLLLTLVVVTIVCLDLGYTMTCYNQQSSQPQTTTTCAESSCYKKTWRDHRGTIIERGCGCPTVKPGIQRVCCSTDKCNPHPAHQSR</sequence>
<dbReference type="FunFam" id="2.10.60.10:FF:000024">
    <property type="entry name" value="Cytotoxin 1"/>
    <property type="match status" value="1"/>
</dbReference>
<evidence type="ECO:0000256" key="5">
    <source>
        <dbReference type="SAM" id="SignalP"/>
    </source>
</evidence>
<feature type="signal peptide" evidence="5">
    <location>
        <begin position="1"/>
        <end position="21"/>
    </location>
</feature>
<dbReference type="Pfam" id="PF21947">
    <property type="entry name" value="Toxin_cobra-type"/>
    <property type="match status" value="1"/>
</dbReference>
<name>F8J2G9_DRYCN</name>
<dbReference type="SUPFAM" id="SSF57302">
    <property type="entry name" value="Snake toxin-like"/>
    <property type="match status" value="1"/>
</dbReference>
<keyword evidence="2" id="KW-0964">Secreted</keyword>
<keyword evidence="6" id="KW-0528">Neurotoxin</keyword>
<evidence type="ECO:0000256" key="4">
    <source>
        <dbReference type="ARBA" id="ARBA00023157"/>
    </source>
</evidence>
<keyword evidence="4" id="KW-1015">Disulfide bond</keyword>
<reference evidence="6" key="1">
    <citation type="journal article" date="2011" name="J. Proteome Res.">
        <title>Identification of novel proteins from the venom of a cryptic snake Drysdalia coronoides by a combined transcriptomics and proteomics approach.</title>
        <authorList>
            <person name="Chatrath S.T."/>
            <person name="Chapeaurouge A."/>
            <person name="Lin Q."/>
            <person name="Lim T.K."/>
            <person name="Dunstan N."/>
            <person name="Mirtschin P."/>
            <person name="Kumar P.P."/>
            <person name="Kini R.M."/>
        </authorList>
    </citation>
    <scope>NUCLEOTIDE SEQUENCE</scope>
    <source>
        <tissue evidence="6">Venom gland</tissue>
    </source>
</reference>
<dbReference type="InterPro" id="IPR003571">
    <property type="entry name" value="Snake_3FTx"/>
</dbReference>
<proteinExistence type="evidence at transcript level"/>
<dbReference type="PROSITE" id="PS00272">
    <property type="entry name" value="SNAKE_TOXIN"/>
    <property type="match status" value="1"/>
</dbReference>
<comment type="subcellular location">
    <subcellularLocation>
        <location evidence="1">Secreted</location>
    </subcellularLocation>
</comment>
<organism evidence="6">
    <name type="scientific">Drysdalia coronoides</name>
    <name type="common">White-lipped snake</name>
    <name type="synonym">Hoplocephalus coronoides</name>
    <dbReference type="NCBI Taxonomy" id="66186"/>
    <lineage>
        <taxon>Eukaryota</taxon>
        <taxon>Metazoa</taxon>
        <taxon>Chordata</taxon>
        <taxon>Craniata</taxon>
        <taxon>Vertebrata</taxon>
        <taxon>Euteleostomi</taxon>
        <taxon>Lepidosauria</taxon>
        <taxon>Squamata</taxon>
        <taxon>Bifurcata</taxon>
        <taxon>Unidentata</taxon>
        <taxon>Episquamata</taxon>
        <taxon>Toxicofera</taxon>
        <taxon>Serpentes</taxon>
        <taxon>Colubroidea</taxon>
        <taxon>Elapidae</taxon>
        <taxon>Notechinae</taxon>
        <taxon>Drysdalia</taxon>
    </lineage>
</organism>
<evidence type="ECO:0000256" key="2">
    <source>
        <dbReference type="ARBA" id="ARBA00022525"/>
    </source>
</evidence>
<evidence type="ECO:0000256" key="1">
    <source>
        <dbReference type="ARBA" id="ARBA00004613"/>
    </source>
</evidence>
<dbReference type="AlphaFoldDB" id="F8J2G9"/>
<protein>
    <submittedName>
        <fullName evidence="6">Putative short chain neurotoxin 101R</fullName>
    </submittedName>
</protein>